<gene>
    <name evidence="2" type="ORF">CH330_07090</name>
</gene>
<sequence length="570" mass="62888">MRRRTVLVTIVLGTALAFANAPIIHPPAEIQDHPWLHIPDSPVTDLETAVRGTATPLETSETDYLKVSGHPGREQGKDELTEIPLGPFMDWGNDELVGTLSAAPTHGKLSTDVASNGDIYVGILKPEYPSGINDTVFVYRSTDGGHTWGTGWKYAILGVSSRGGIQDYQIRIGSDAHGTWIYDFVLYDGAGSGNGGVMVVRHRPILQNTHWTTIAPGDTFLKLAADRNIESPQHLFCAWETQGHKIRMMSSKDSSQTWGNLRSVCTGYRSAALCAGGAGYVYIGFASTTDSVKYVIGRYTNNLISPSIKFNTIDSSPNYRYRHISIAADRAGSGPSQTAIALVTGKYVPNGNIGPRYSWTTTGGVSWSYSFWPVTNQPRQTWDGKHPYIRRSYPNDLIRAVVTMPENTTSWDTLVYAFARPTSPTNWEGRAVPNDYRITGEYGGRVDYSSDIYGGGYITYRQYGDKKIYFDGWNWTGIEEETKVTTPTGECIATLFAKDAALRLNLNQRSRVKATLYDETGRIAHKVFNGTLNAGNHRLPICSKGLAQGIYFLNLNLNGKTETTKLVKLY</sequence>
<evidence type="ECO:0000313" key="2">
    <source>
        <dbReference type="EMBL" id="OYD14943.1"/>
    </source>
</evidence>
<protein>
    <recommendedName>
        <fullName evidence="4">Secretion system C-terminal sorting domain-containing protein</fullName>
    </recommendedName>
</protein>
<feature type="signal peptide" evidence="1">
    <location>
        <begin position="1"/>
        <end position="19"/>
    </location>
</feature>
<proteinExistence type="predicted"/>
<evidence type="ECO:0008006" key="4">
    <source>
        <dbReference type="Google" id="ProtNLM"/>
    </source>
</evidence>
<dbReference type="InterPro" id="IPR026444">
    <property type="entry name" value="Secre_tail"/>
</dbReference>
<accession>A0A235BR48</accession>
<evidence type="ECO:0000256" key="1">
    <source>
        <dbReference type="SAM" id="SignalP"/>
    </source>
</evidence>
<name>A0A235BR48_UNCW3</name>
<feature type="chain" id="PRO_5040895509" description="Secretion system C-terminal sorting domain-containing protein" evidence="1">
    <location>
        <begin position="20"/>
        <end position="570"/>
    </location>
</feature>
<evidence type="ECO:0000313" key="3">
    <source>
        <dbReference type="Proteomes" id="UP000215559"/>
    </source>
</evidence>
<dbReference type="EMBL" id="NOZP01000132">
    <property type="protein sequence ID" value="OYD14943.1"/>
    <property type="molecule type" value="Genomic_DNA"/>
</dbReference>
<dbReference type="AlphaFoldDB" id="A0A235BR48"/>
<dbReference type="Proteomes" id="UP000215559">
    <property type="component" value="Unassembled WGS sequence"/>
</dbReference>
<reference evidence="2 3" key="1">
    <citation type="submission" date="2017-07" db="EMBL/GenBank/DDBJ databases">
        <title>Recovery of genomes from metagenomes via a dereplication, aggregation, and scoring strategy.</title>
        <authorList>
            <person name="Sieber C.M."/>
            <person name="Probst A.J."/>
            <person name="Sharrar A."/>
            <person name="Thomas B.C."/>
            <person name="Hess M."/>
            <person name="Tringe S.G."/>
            <person name="Banfield J.F."/>
        </authorList>
    </citation>
    <scope>NUCLEOTIDE SEQUENCE [LARGE SCALE GENOMIC DNA]</scope>
    <source>
        <strain evidence="2">JGI_Cruoil_03_51_56</strain>
    </source>
</reference>
<comment type="caution">
    <text evidence="2">The sequence shown here is derived from an EMBL/GenBank/DDBJ whole genome shotgun (WGS) entry which is preliminary data.</text>
</comment>
<dbReference type="NCBIfam" id="TIGR04183">
    <property type="entry name" value="Por_Secre_tail"/>
    <property type="match status" value="1"/>
</dbReference>
<keyword evidence="1" id="KW-0732">Signal</keyword>
<organism evidence="2 3">
    <name type="scientific">candidate division WOR-3 bacterium JGI_Cruoil_03_51_56</name>
    <dbReference type="NCBI Taxonomy" id="1973747"/>
    <lineage>
        <taxon>Bacteria</taxon>
        <taxon>Bacteria division WOR-3</taxon>
    </lineage>
</organism>